<proteinExistence type="inferred from homology"/>
<dbReference type="GO" id="GO:0006511">
    <property type="term" value="P:ubiquitin-dependent protein catabolic process"/>
    <property type="evidence" value="ECO:0007669"/>
    <property type="project" value="TreeGrafter"/>
</dbReference>
<feature type="compositionally biased region" description="Polar residues" evidence="13">
    <location>
        <begin position="2414"/>
        <end position="2426"/>
    </location>
</feature>
<comment type="caution">
    <text evidence="15">The sequence shown here is derived from an EMBL/GenBank/DDBJ whole genome shotgun (WGS) entry which is preliminary data.</text>
</comment>
<dbReference type="SUPFAM" id="SSF56204">
    <property type="entry name" value="Hect, E3 ligase catalytic domain"/>
    <property type="match status" value="1"/>
</dbReference>
<dbReference type="InterPro" id="IPR010309">
    <property type="entry name" value="E3_Ub_ligase_DUF908"/>
</dbReference>
<dbReference type="EMBL" id="LYUB02000013">
    <property type="protein sequence ID" value="OVF07318.1"/>
    <property type="molecule type" value="Genomic_DNA"/>
</dbReference>
<dbReference type="InterPro" id="IPR016024">
    <property type="entry name" value="ARM-type_fold"/>
</dbReference>
<dbReference type="Pfam" id="PF14377">
    <property type="entry name" value="UBM"/>
    <property type="match status" value="2"/>
</dbReference>
<dbReference type="FunFam" id="3.90.1750.10:FF:000003">
    <property type="entry name" value="E3 ubiquitin-protein ligase UPL1"/>
    <property type="match status" value="1"/>
</dbReference>
<evidence type="ECO:0000256" key="6">
    <source>
        <dbReference type="ARBA" id="ARBA00022679"/>
    </source>
</evidence>
<comment type="subcellular location">
    <subcellularLocation>
        <location evidence="2">Nucleus</location>
    </subcellularLocation>
</comment>
<dbReference type="PANTHER" id="PTHR11254">
    <property type="entry name" value="HECT DOMAIN UBIQUITIN-PROTEIN LIGASE"/>
    <property type="match status" value="1"/>
</dbReference>
<feature type="compositionally biased region" description="Acidic residues" evidence="13">
    <location>
        <begin position="1911"/>
        <end position="1924"/>
    </location>
</feature>
<evidence type="ECO:0000256" key="2">
    <source>
        <dbReference type="ARBA" id="ARBA00004123"/>
    </source>
</evidence>
<dbReference type="GO" id="GO:0005634">
    <property type="term" value="C:nucleus"/>
    <property type="evidence" value="ECO:0007669"/>
    <property type="project" value="UniProtKB-SubCell"/>
</dbReference>
<evidence type="ECO:0000256" key="13">
    <source>
        <dbReference type="SAM" id="MobiDB-lite"/>
    </source>
</evidence>
<dbReference type="Gene3D" id="3.90.1750.10">
    <property type="entry name" value="Hect, E3 ligase catalytic domains"/>
    <property type="match status" value="1"/>
</dbReference>
<feature type="compositionally biased region" description="Acidic residues" evidence="13">
    <location>
        <begin position="2077"/>
        <end position="2086"/>
    </location>
</feature>
<dbReference type="Pfam" id="PF06012">
    <property type="entry name" value="DUF908"/>
    <property type="match status" value="1"/>
</dbReference>
<dbReference type="GO" id="GO:0051028">
    <property type="term" value="P:mRNA transport"/>
    <property type="evidence" value="ECO:0007669"/>
    <property type="project" value="UniProtKB-KW"/>
</dbReference>
<dbReference type="Pfam" id="PF06025">
    <property type="entry name" value="DUF913"/>
    <property type="match status" value="1"/>
</dbReference>
<accession>A0AA91PYG7</accession>
<dbReference type="InterPro" id="IPR050409">
    <property type="entry name" value="E3_ubiq-protein_ligase"/>
</dbReference>
<evidence type="ECO:0000256" key="7">
    <source>
        <dbReference type="ARBA" id="ARBA00022786"/>
    </source>
</evidence>
<dbReference type="FunFam" id="3.30.2160.10:FF:000001">
    <property type="entry name" value="E3 ubiquitin-protein ligase NEDD4-like"/>
    <property type="match status" value="1"/>
</dbReference>
<sequence>MIISKREHLQQLEKEKPLSALIDEICSIDHSLLAKKLNENLKWEKPTGDLLHWVNVLNLFDDIFEKHISKYGLDEAYPKLREISPEDSDLLVACLRFTSMLLDHCTNGYIYSSSERIFQLIKTPSIDVRFAALETAIFLGEKHNSVGSKRFNFPKATRLQVLEIAKSYPPPVPAGFLQRRIEQNALSPDENGNKSAHFSLVDTIDITKKHPSKWKQLSFQYYNSKPSEIKPSTKTKKKMKTNNPKAAEGLAHFYLNEEQVRRLSFEQILDEGSECLPKESWFSFSLAASNAKAFNSRSYDSLELRVKLLKMKCAAIAITSLVCNTDYTSANFFETEPYILSFLVDLISPEFSSIVPSDVFYFAVKTLDCIASKRVWGTELVRHLGGNVSHGVMYQLLRHINKKVRNEDEDCFEKSHLIYFTLLSHFIESKSLLPRLASGGLLNELMTFLNVHTKYRWTCSAALNTLSMFLGLSPDLISEFSSNNGFQLLIDTISYEVDFALDNPDFGGGPPKDVVTYYTITLRQVNYLRNLLKVVSNLIQSEAGDRLRNLFDSPILISFNKIISNSHIFGPFVVAATLDDVLYIIHNEPTAFPILKEANVISTILSRYSELFMPAHELLMSLLEILGAISLNKEGLSMVIDSAAIKTYFKSFYELEFAKKLVQADASTGIGCSMDELGRHYPTLRPIIMAEIKDLVDKFPAFANKKLRPLCLYGKGESMFYRNQDDAPNGDDEPQEEINSWEGVHGSNLFDNVISFLSGLLQDSGQWGKECVKEIPFESWESFLTLPNAPYDYVSTNTMINFLSILKYLNDEEKTYGFPEILKLLDKLVDTPIIKSFATHSGEASFFECFQKCSEKGTAILQAINTVNTVLHGITESYLNPTIMVHDRYLSFINYLGSNPTLIPNLVKFMSRCIIEEINIRSTLPHQVIDETSPVTEVGVDSPQLLVYSKEPPRNPVANANNSAKFKNTLQLRFLMNRLQINIVLILTCISRSCMQRRQDYFDADWRRYAVDCTKSLAVSLSDMWDAGNSLNSTNKLNYSLIAMNIISFISKSKDKGKEVLSTPLVSFYFVTTDIVQKIVDTAIVTFDNLTSMLPAQAEDAKISKYVKCSDVSIKANFLDHALLFLEKLCTPGLVSKIPFSSYFYNNGYGNGDSNVIDGILTQVSVQCMRLIIFCVGSKSKMVQQNDFSGFENLSDSTAHSLVTIIRNTWTVDPVDEYYPLKSEWISPVKDEIRYLMDKVGISEEGAKTILQEAKSIRNLHDLVINIDATDSDDWKKCMGVDFDEVKNLFAYQPINTHVVQNFKSDKANESNALFTSTLIKLAMVCKSIVPIISLIMKDRQIAGTTCAALFESIESLSEEKTEQNMGRLSAAIALLEKLIFHGPIPTTFEAAVKSSYLAFVNFFIEELEKRPDLVDSDYFQSGLSLLEPILSEAKPNFLLDVPLLPNLTCSNDLISRLASAVLILSPQKNIRSAITLCRFMYLLGKQEKFRMQVAKSSLMNHLTVNMQGFMESNDLTLYKSLQDVLILSVRVCFETPTTVEGFISAEVTKHMKKGGRHSLRSLVNDTRFLCGRDPEIYIKTVSNMVRLVDDEYGHDFIFLLEKKREDEIKSVNDDVDMTEESDTPALNPPTGLVHLLLTEVMDTYKKDWVSTPETSTTPEPEHDEKKKKESHFEILLKNKRFGYMCFLLQTITELIGSSKEAKLEFITFSKKNSSNESNKPRSTSLNFFIHQLISSQLFVAPTGEEFQRREAISSLAKLAILALVSTTVTNAPDESNPKKEDPDMMVVRKFLMDVVSKILKELFQAAVPTSLTYSKLYDLFDMCGCLLSTKFKELCYPLLDKNATKLDHFYIASAFFDNQLPNQITTALARLDLNFPNIHRIMKVGLKPLSNLAKIKVANAELFESNSLDEEEIEEIEDRDETPDLFRNSTLGMYDIDLDSEEEEEDNYYDEGPIDVMMSGSEMSEDESESGVSSESDMESGEDDDMSEEDLQHQLEGYDSNDSANDIEIIDELAIQSGSSSEMEDDDSDISDFYGFDDNSAGETENSGDYEEEEDEEEMDYDDDELDGWLEAFGDEEELEGSENENETRFANPSNDFSDREFNSLHSDYDEDLSTEDESNGEMDGTEMDFEGDHGSRTREFVTSFFDALRPITHQNVSGLFEELVHRRHLSDRTLRGSIHIGLGPNGNDALIDPLLLFNDKNLAHSKNSFDYMFIRSTIERWRTAFSYFFSNYEKDFLDEVHHRIKEAIYDDSIEIIKKKKEERERLKKEREERERKKKEELKKKREEEARQRELELAANPPPVREPVMLLIGDREVDISGTDIDPEFFEALPEHMREEVFTEHVRERRAQASSMEEDVPEIDPDFLDALPEHIRDEIVHQESLSQRLAGGRFGYLGEGDLDESEEDIDDPSTAHSHVQEGNSDQPQKKKLRNFITPLIDRAGVASLVRLLFAPQPVNQRDHVYSTLLQMCNNKQTRADIMSLLIAILYDGLHNQKSLEKVFNQISAKADHVKSTNTSLPIDATPVSVGVQIIEAVFYLLEKNTALRLFLLTEHDNAFISKKHMQKKKLKNPSTCEERYPINLLFKLLENPLLREENFFIDLLASVLHFGTRPLLVLSDKSKSYPPSFDTNFIPDSNLRLIVRILTSNECVNTTFRRTISAMQHLSWLKNAQKVFSVELSEKATNLGRRIIKDLRGLTEGLKSGTNYDGDEKFINSFTAPSSDQAKLLRILTALDYMFETKSKTGENVDSSREGIDQLTGLYQHLELGNLWDALSECLRVLEENTNLSKVATVLLPLIEALMVVCKHSKVKEIQIKDVMKYEARKIDFKKEPIESLFFSFTDEHKKILNQMVRANPNLMSGPFSMLVRNPKVLEFDNKKNYFDRQLHEGVTSNEKLSISIRRDQVFLDSYRGLFFKSVDTFRNAVLEINFKGEAGVDAGGVTREWYQVLSRQMFNPDYALFTAVASDETTFHPNRTSYINPEHLSFFKFIGRIIGKAIFDNCFLDCHFSRAVYKKILDRPVSLKDMENLDLEYFKSLMWMLENDITDIITEDFSVETDDYGEHKIIDLIPNGRNIPVTEENKQEYVRLVVEYRLQTSVAEQMNNFITGFHEIIPRDLVAIFDEQELELLISGLPDIDVQDWQNNTTYVNYSPSSEQIQWFWRSVKSFDNEERAKLLQFATGTSKVPLNGFKELRGANGGCKFSIHRDYGSTDRLPSSHTCFNQIDLPAYETYETLRGSLLLAITEGHEGFGLA</sequence>
<dbReference type="InterPro" id="IPR010314">
    <property type="entry name" value="E3_Ub_ligase_DUF913"/>
</dbReference>
<keyword evidence="6" id="KW-0808">Transferase</keyword>
<dbReference type="Gene3D" id="3.30.2160.10">
    <property type="entry name" value="Hect, E3 ligase catalytic domain"/>
    <property type="match status" value="1"/>
</dbReference>
<evidence type="ECO:0000256" key="11">
    <source>
        <dbReference type="ARBA" id="ARBA00076267"/>
    </source>
</evidence>
<evidence type="ECO:0000256" key="9">
    <source>
        <dbReference type="ARBA" id="ARBA00023242"/>
    </source>
</evidence>
<dbReference type="InterPro" id="IPR025527">
    <property type="entry name" value="HUWE1/Rev1_UBM"/>
</dbReference>
<dbReference type="FunFam" id="3.30.2410.10:FF:000004">
    <property type="entry name" value="E3 ubiquitin-protein ligase HUWE1, variant"/>
    <property type="match status" value="1"/>
</dbReference>
<feature type="region of interest" description="Disordered" evidence="13">
    <location>
        <begin position="1911"/>
        <end position="2063"/>
    </location>
</feature>
<keyword evidence="5" id="KW-0813">Transport</keyword>
<dbReference type="SMART" id="SM00119">
    <property type="entry name" value="HECTc"/>
    <property type="match status" value="1"/>
</dbReference>
<keyword evidence="8" id="KW-0509">mRNA transport</keyword>
<dbReference type="InterPro" id="IPR035983">
    <property type="entry name" value="Hect_E3_ubiquitin_ligase"/>
</dbReference>
<gene>
    <name evidence="15" type="ORF">A9F13_13g00121</name>
</gene>
<evidence type="ECO:0000256" key="12">
    <source>
        <dbReference type="PROSITE-ProRule" id="PRU00104"/>
    </source>
</evidence>
<dbReference type="CDD" id="cd00078">
    <property type="entry name" value="HECTc"/>
    <property type="match status" value="1"/>
</dbReference>
<dbReference type="GO" id="GO:0005737">
    <property type="term" value="C:cytoplasm"/>
    <property type="evidence" value="ECO:0007669"/>
    <property type="project" value="TreeGrafter"/>
</dbReference>
<dbReference type="GO" id="GO:0000209">
    <property type="term" value="P:protein polyubiquitination"/>
    <property type="evidence" value="ECO:0007669"/>
    <property type="project" value="TreeGrafter"/>
</dbReference>
<dbReference type="Proteomes" id="UP000195602">
    <property type="component" value="Unassembled WGS sequence"/>
</dbReference>
<feature type="domain" description="HECT" evidence="14">
    <location>
        <begin position="2918"/>
        <end position="3254"/>
    </location>
</feature>
<evidence type="ECO:0000259" key="14">
    <source>
        <dbReference type="PROSITE" id="PS50237"/>
    </source>
</evidence>
<comment type="catalytic activity">
    <reaction evidence="1">
        <text>S-ubiquitinyl-[E2 ubiquitin-conjugating enzyme]-L-cysteine + [acceptor protein]-L-lysine = [E2 ubiquitin-conjugating enzyme]-L-cysteine + N(6)-ubiquitinyl-[acceptor protein]-L-lysine.</text>
        <dbReference type="EC" id="2.3.2.26"/>
    </reaction>
</comment>
<evidence type="ECO:0000256" key="3">
    <source>
        <dbReference type="ARBA" id="ARBA00004906"/>
    </source>
</evidence>
<keyword evidence="9" id="KW-0539">Nucleus</keyword>
<name>A0AA91PYG7_CLALS</name>
<reference evidence="15 16" key="1">
    <citation type="submission" date="2017-04" db="EMBL/GenBank/DDBJ databases">
        <title>Draft genome of the yeast Clavispora lusitaniae type strain CBS 6936.</title>
        <authorList>
            <person name="Durrens P."/>
            <person name="Klopp C."/>
            <person name="Biteau N."/>
            <person name="Fitton-Ouhabi V."/>
            <person name="Dementhon K."/>
            <person name="Accoceberry I."/>
            <person name="Sherman D.J."/>
            <person name="Noel T."/>
        </authorList>
    </citation>
    <scope>NUCLEOTIDE SEQUENCE [LARGE SCALE GENOMIC DNA]</scope>
    <source>
        <strain evidence="15 16">CBS 6936</strain>
    </source>
</reference>
<feature type="compositionally biased region" description="Basic and acidic residues" evidence="13">
    <location>
        <begin position="1660"/>
        <end position="1669"/>
    </location>
</feature>
<feature type="region of interest" description="Disordered" evidence="13">
    <location>
        <begin position="1649"/>
        <end position="1669"/>
    </location>
</feature>
<feature type="region of interest" description="Disordered" evidence="13">
    <location>
        <begin position="2265"/>
        <end position="2289"/>
    </location>
</feature>
<evidence type="ECO:0000256" key="4">
    <source>
        <dbReference type="ARBA" id="ARBA00012485"/>
    </source>
</evidence>
<organism evidence="15 16">
    <name type="scientific">Clavispora lusitaniae</name>
    <name type="common">Candida lusitaniae</name>
    <dbReference type="NCBI Taxonomy" id="36911"/>
    <lineage>
        <taxon>Eukaryota</taxon>
        <taxon>Fungi</taxon>
        <taxon>Dikarya</taxon>
        <taxon>Ascomycota</taxon>
        <taxon>Saccharomycotina</taxon>
        <taxon>Pichiomycetes</taxon>
        <taxon>Metschnikowiaceae</taxon>
        <taxon>Clavispora</taxon>
    </lineage>
</organism>
<dbReference type="Pfam" id="PF00632">
    <property type="entry name" value="HECT"/>
    <property type="match status" value="1"/>
</dbReference>
<keyword evidence="7 12" id="KW-0833">Ubl conjugation pathway</keyword>
<feature type="compositionally biased region" description="Acidic residues" evidence="13">
    <location>
        <begin position="2047"/>
        <end position="2063"/>
    </location>
</feature>
<evidence type="ECO:0000256" key="5">
    <source>
        <dbReference type="ARBA" id="ARBA00022448"/>
    </source>
</evidence>
<evidence type="ECO:0000256" key="1">
    <source>
        <dbReference type="ARBA" id="ARBA00000885"/>
    </source>
</evidence>
<evidence type="ECO:0000313" key="16">
    <source>
        <dbReference type="Proteomes" id="UP000195602"/>
    </source>
</evidence>
<protein>
    <recommendedName>
        <fullName evidence="4">HECT-type E3 ubiquitin transferase</fullName>
        <ecNumber evidence="4">2.3.2.26</ecNumber>
    </recommendedName>
    <alternativeName>
        <fullName evidence="11">HECT-type E3 ubiquitin transferase TOM1</fullName>
    </alternativeName>
</protein>
<comment type="similarity">
    <text evidence="10">Belongs to the UPL family. TOM1/PTR1 subfamily.</text>
</comment>
<feature type="region of interest" description="Disordered" evidence="13">
    <location>
        <begin position="2396"/>
        <end position="2430"/>
    </location>
</feature>
<dbReference type="InterPro" id="IPR000569">
    <property type="entry name" value="HECT_dom"/>
</dbReference>
<comment type="pathway">
    <text evidence="3">Protein modification; protein ubiquitination.</text>
</comment>
<feature type="compositionally biased region" description="Acidic residues" evidence="13">
    <location>
        <begin position="2400"/>
        <end position="2411"/>
    </location>
</feature>
<dbReference type="EC" id="2.3.2.26" evidence="4"/>
<evidence type="ECO:0000256" key="10">
    <source>
        <dbReference type="ARBA" id="ARBA00034494"/>
    </source>
</evidence>
<dbReference type="Gene3D" id="3.30.2410.10">
    <property type="entry name" value="Hect, E3 ligase catalytic domain"/>
    <property type="match status" value="1"/>
</dbReference>
<feature type="region of interest" description="Disordered" evidence="13">
    <location>
        <begin position="2077"/>
        <end position="2104"/>
    </location>
</feature>
<feature type="compositionally biased region" description="Acidic residues" evidence="13">
    <location>
        <begin position="1977"/>
        <end position="1990"/>
    </location>
</feature>
<dbReference type="PROSITE" id="PS50237">
    <property type="entry name" value="HECT"/>
    <property type="match status" value="1"/>
</dbReference>
<dbReference type="GO" id="GO:0061630">
    <property type="term" value="F:ubiquitin protein ligase activity"/>
    <property type="evidence" value="ECO:0007669"/>
    <property type="project" value="UniProtKB-EC"/>
</dbReference>
<dbReference type="SUPFAM" id="SSF48371">
    <property type="entry name" value="ARM repeat"/>
    <property type="match status" value="1"/>
</dbReference>
<dbReference type="PANTHER" id="PTHR11254:SF67">
    <property type="entry name" value="E3 UBIQUITIN-PROTEIN LIGASE HUWE1"/>
    <property type="match status" value="1"/>
</dbReference>
<feature type="active site" description="Glycyl thioester intermediate" evidence="12">
    <location>
        <position position="3221"/>
    </location>
</feature>
<feature type="compositionally biased region" description="Acidic residues" evidence="13">
    <location>
        <begin position="1937"/>
        <end position="1954"/>
    </location>
</feature>
<evidence type="ECO:0000256" key="8">
    <source>
        <dbReference type="ARBA" id="ARBA00022816"/>
    </source>
</evidence>
<dbReference type="KEGG" id="clus:A9F13_13g00121"/>
<evidence type="ECO:0000313" key="15">
    <source>
        <dbReference type="EMBL" id="OVF07318.1"/>
    </source>
</evidence>